<protein>
    <submittedName>
        <fullName evidence="2">Unplaced genomic scaffold scaffold_45, whole genome shotgun sequence</fullName>
    </submittedName>
</protein>
<dbReference type="EMBL" id="KN839879">
    <property type="protein sequence ID" value="KIJ59878.1"/>
    <property type="molecule type" value="Genomic_DNA"/>
</dbReference>
<organism evidence="2 3">
    <name type="scientific">Hydnomerulius pinastri MD-312</name>
    <dbReference type="NCBI Taxonomy" id="994086"/>
    <lineage>
        <taxon>Eukaryota</taxon>
        <taxon>Fungi</taxon>
        <taxon>Dikarya</taxon>
        <taxon>Basidiomycota</taxon>
        <taxon>Agaricomycotina</taxon>
        <taxon>Agaricomycetes</taxon>
        <taxon>Agaricomycetidae</taxon>
        <taxon>Boletales</taxon>
        <taxon>Boletales incertae sedis</taxon>
        <taxon>Leucogyrophana</taxon>
    </lineage>
</organism>
<sequence length="128" mass="13965">MAGPSSTDPAPSAASVAPLAAPTGWSNESDDMDLAYYWQGRNGDLKATLATWYGLANAQPLITRLPDFGDVMFLFQSGSKYYVWNGVENVVCSIDSPTNLEEIYNTIAKLGQGRLGDLKMTKLLQKKR</sequence>
<reference evidence="2 3" key="1">
    <citation type="submission" date="2014-04" db="EMBL/GenBank/DDBJ databases">
        <title>Evolutionary Origins and Diversification of the Mycorrhizal Mutualists.</title>
        <authorList>
            <consortium name="DOE Joint Genome Institute"/>
            <consortium name="Mycorrhizal Genomics Consortium"/>
            <person name="Kohler A."/>
            <person name="Kuo A."/>
            <person name="Nagy L.G."/>
            <person name="Floudas D."/>
            <person name="Copeland A."/>
            <person name="Barry K.W."/>
            <person name="Cichocki N."/>
            <person name="Veneault-Fourrey C."/>
            <person name="LaButti K."/>
            <person name="Lindquist E.A."/>
            <person name="Lipzen A."/>
            <person name="Lundell T."/>
            <person name="Morin E."/>
            <person name="Murat C."/>
            <person name="Riley R."/>
            <person name="Ohm R."/>
            <person name="Sun H."/>
            <person name="Tunlid A."/>
            <person name="Henrissat B."/>
            <person name="Grigoriev I.V."/>
            <person name="Hibbett D.S."/>
            <person name="Martin F."/>
        </authorList>
    </citation>
    <scope>NUCLEOTIDE SEQUENCE [LARGE SCALE GENOMIC DNA]</scope>
    <source>
        <strain evidence="2 3">MD-312</strain>
    </source>
</reference>
<dbReference type="HOGENOM" id="CLU_160836_1_0_1"/>
<accession>A0A0C9W1S4</accession>
<dbReference type="AlphaFoldDB" id="A0A0C9W1S4"/>
<evidence type="ECO:0000256" key="1">
    <source>
        <dbReference type="SAM" id="MobiDB-lite"/>
    </source>
</evidence>
<dbReference type="OrthoDB" id="2671056at2759"/>
<evidence type="ECO:0000313" key="3">
    <source>
        <dbReference type="Proteomes" id="UP000053820"/>
    </source>
</evidence>
<feature type="region of interest" description="Disordered" evidence="1">
    <location>
        <begin position="1"/>
        <end position="29"/>
    </location>
</feature>
<evidence type="ECO:0000313" key="2">
    <source>
        <dbReference type="EMBL" id="KIJ59878.1"/>
    </source>
</evidence>
<dbReference type="Proteomes" id="UP000053820">
    <property type="component" value="Unassembled WGS sequence"/>
</dbReference>
<name>A0A0C9W1S4_9AGAM</name>
<proteinExistence type="predicted"/>
<gene>
    <name evidence="2" type="ORF">HYDPIDRAFT_117973</name>
</gene>
<keyword evidence="3" id="KW-1185">Reference proteome</keyword>
<feature type="compositionally biased region" description="Low complexity" evidence="1">
    <location>
        <begin position="1"/>
        <end position="22"/>
    </location>
</feature>